<dbReference type="SUPFAM" id="SSF55957">
    <property type="entry name" value="Phosphoglucomutase, C-terminal domain"/>
    <property type="match status" value="1"/>
</dbReference>
<evidence type="ECO:0000256" key="3">
    <source>
        <dbReference type="ARBA" id="ARBA00022842"/>
    </source>
</evidence>
<dbReference type="Pfam" id="PF24947">
    <property type="entry name" value="PGM1_C_vert_fung"/>
    <property type="match status" value="1"/>
</dbReference>
<dbReference type="GO" id="GO:0005829">
    <property type="term" value="C:cytosol"/>
    <property type="evidence" value="ECO:0007669"/>
    <property type="project" value="TreeGrafter"/>
</dbReference>
<dbReference type="FunFam" id="3.30.310.50:FF:000002">
    <property type="entry name" value="Phosphoglucomutase 5"/>
    <property type="match status" value="1"/>
</dbReference>
<dbReference type="PANTHER" id="PTHR22573">
    <property type="entry name" value="PHOSPHOHEXOMUTASE FAMILY MEMBER"/>
    <property type="match status" value="1"/>
</dbReference>
<comment type="cofactor">
    <cofactor evidence="1">
        <name>Mg(2+)</name>
        <dbReference type="ChEBI" id="CHEBI:18420"/>
    </cofactor>
</comment>
<gene>
    <name evidence="6" type="ORF">DCAF_LOCUS12178</name>
</gene>
<keyword evidence="4" id="KW-0413">Isomerase</keyword>
<evidence type="ECO:0000313" key="6">
    <source>
        <dbReference type="EMBL" id="CAK7337151.1"/>
    </source>
</evidence>
<comment type="caution">
    <text evidence="6">The sequence shown here is derived from an EMBL/GenBank/DDBJ whole genome shotgun (WGS) entry which is preliminary data.</text>
</comment>
<proteinExistence type="predicted"/>
<dbReference type="GO" id="GO:0004614">
    <property type="term" value="F:phosphoglucomutase activity"/>
    <property type="evidence" value="ECO:0007669"/>
    <property type="project" value="InterPro"/>
</dbReference>
<reference evidence="6 7" key="1">
    <citation type="submission" date="2024-01" db="EMBL/GenBank/DDBJ databases">
        <authorList>
            <person name="Waweru B."/>
        </authorList>
    </citation>
    <scope>NUCLEOTIDE SEQUENCE [LARGE SCALE GENOMIC DNA]</scope>
</reference>
<protein>
    <recommendedName>
        <fullName evidence="8">Phosphoglucomutase</fullName>
    </recommendedName>
</protein>
<evidence type="ECO:0000256" key="1">
    <source>
        <dbReference type="ARBA" id="ARBA00001946"/>
    </source>
</evidence>
<dbReference type="PANTHER" id="PTHR22573:SF59">
    <property type="entry name" value="PHOSPHOGLUCOMUTASE, CHLOROPLASTIC"/>
    <property type="match status" value="1"/>
</dbReference>
<keyword evidence="5" id="KW-0119">Carbohydrate metabolism</keyword>
<evidence type="ECO:0000256" key="4">
    <source>
        <dbReference type="ARBA" id="ARBA00023235"/>
    </source>
</evidence>
<evidence type="ECO:0000256" key="2">
    <source>
        <dbReference type="ARBA" id="ARBA00022723"/>
    </source>
</evidence>
<keyword evidence="2" id="KW-0479">Metal-binding</keyword>
<evidence type="ECO:0000313" key="7">
    <source>
        <dbReference type="Proteomes" id="UP001314170"/>
    </source>
</evidence>
<keyword evidence="3" id="KW-0460">Magnesium</keyword>
<dbReference type="GO" id="GO:0005975">
    <property type="term" value="P:carbohydrate metabolic process"/>
    <property type="evidence" value="ECO:0007669"/>
    <property type="project" value="InterPro"/>
</dbReference>
<sequence>MIENLRDSVSKSKAGDKYGNYTLQFADDFTYTDPVDGSVVSKQGIRFVFTDGSRIIFRLSGTGSAGATVRIYIEQFEPDVSKHEMDAQIALKPLIDLALSVSKLKDFTGRDKPTSLWMVRNDEDINIVTILHAFRSIIELVAWSSQSLQKTRSGGVSMTSKAAPFIVKVDPIGLLLADQIIMMKLPVAGPDRLLWELSVQLRQALPQNSYNGRKFVSNTSPSLLRNAS</sequence>
<evidence type="ECO:0008006" key="8">
    <source>
        <dbReference type="Google" id="ProtNLM"/>
    </source>
</evidence>
<evidence type="ECO:0000256" key="5">
    <source>
        <dbReference type="ARBA" id="ARBA00023277"/>
    </source>
</evidence>
<accession>A0AAV1RL28</accession>
<dbReference type="EMBL" id="CAWUPB010001010">
    <property type="protein sequence ID" value="CAK7337151.1"/>
    <property type="molecule type" value="Genomic_DNA"/>
</dbReference>
<name>A0AAV1RL28_9ROSI</name>
<dbReference type="InterPro" id="IPR036900">
    <property type="entry name" value="A-D-PHexomutase_C_sf"/>
</dbReference>
<dbReference type="Proteomes" id="UP001314170">
    <property type="component" value="Unassembled WGS sequence"/>
</dbReference>
<keyword evidence="7" id="KW-1185">Reference proteome</keyword>
<dbReference type="InterPro" id="IPR045244">
    <property type="entry name" value="PGM"/>
</dbReference>
<dbReference type="AlphaFoldDB" id="A0AAV1RL28"/>
<dbReference type="Gene3D" id="3.30.310.50">
    <property type="entry name" value="Alpha-D-phosphohexomutase, C-terminal domain"/>
    <property type="match status" value="1"/>
</dbReference>
<dbReference type="GO" id="GO:0046872">
    <property type="term" value="F:metal ion binding"/>
    <property type="evidence" value="ECO:0007669"/>
    <property type="project" value="UniProtKB-KW"/>
</dbReference>
<organism evidence="6 7">
    <name type="scientific">Dovyalis caffra</name>
    <dbReference type="NCBI Taxonomy" id="77055"/>
    <lineage>
        <taxon>Eukaryota</taxon>
        <taxon>Viridiplantae</taxon>
        <taxon>Streptophyta</taxon>
        <taxon>Embryophyta</taxon>
        <taxon>Tracheophyta</taxon>
        <taxon>Spermatophyta</taxon>
        <taxon>Magnoliopsida</taxon>
        <taxon>eudicotyledons</taxon>
        <taxon>Gunneridae</taxon>
        <taxon>Pentapetalae</taxon>
        <taxon>rosids</taxon>
        <taxon>fabids</taxon>
        <taxon>Malpighiales</taxon>
        <taxon>Salicaceae</taxon>
        <taxon>Flacourtieae</taxon>
        <taxon>Dovyalis</taxon>
    </lineage>
</organism>